<organism evidence="4 5">
    <name type="scientific">Alicyclobacillus fastidiosus</name>
    <dbReference type="NCBI Taxonomy" id="392011"/>
    <lineage>
        <taxon>Bacteria</taxon>
        <taxon>Bacillati</taxon>
        <taxon>Bacillota</taxon>
        <taxon>Bacilli</taxon>
        <taxon>Bacillales</taxon>
        <taxon>Alicyclobacillaceae</taxon>
        <taxon>Alicyclobacillus</taxon>
    </lineage>
</organism>
<gene>
    <name evidence="4" type="ORF">NZD89_01675</name>
</gene>
<dbReference type="PANTHER" id="PTHR32125:SF4">
    <property type="entry name" value="2-C-METHYL-D-ERYTHRITOL 4-PHOSPHATE CYTIDYLYLTRANSFERASE, CHLOROPLASTIC"/>
    <property type="match status" value="1"/>
</dbReference>
<dbReference type="PANTHER" id="PTHR32125">
    <property type="entry name" value="2-C-METHYL-D-ERYTHRITOL 4-PHOSPHATE CYTIDYLYLTRANSFERASE, CHLOROPLASTIC"/>
    <property type="match status" value="1"/>
</dbReference>
<reference evidence="4" key="1">
    <citation type="submission" date="2022-08" db="EMBL/GenBank/DDBJ databases">
        <title>Alicyclobacillus fastidiosus DSM 17978, complete genome.</title>
        <authorList>
            <person name="Wang Q."/>
            <person name="Cai R."/>
            <person name="Wang Z."/>
        </authorList>
    </citation>
    <scope>NUCLEOTIDE SEQUENCE</scope>
    <source>
        <strain evidence="4">DSM 17978</strain>
    </source>
</reference>
<dbReference type="GO" id="GO:0016779">
    <property type="term" value="F:nucleotidyltransferase activity"/>
    <property type="evidence" value="ECO:0007669"/>
    <property type="project" value="UniProtKB-KW"/>
</dbReference>
<dbReference type="CDD" id="cd02516">
    <property type="entry name" value="CDP-ME_synthetase"/>
    <property type="match status" value="1"/>
</dbReference>
<dbReference type="InterPro" id="IPR034683">
    <property type="entry name" value="IspD/TarI"/>
</dbReference>
<keyword evidence="1" id="KW-0808">Transferase</keyword>
<dbReference type="InterPro" id="IPR029044">
    <property type="entry name" value="Nucleotide-diphossugar_trans"/>
</dbReference>
<dbReference type="EMBL" id="CP104067">
    <property type="protein sequence ID" value="WAH44474.1"/>
    <property type="molecule type" value="Genomic_DNA"/>
</dbReference>
<evidence type="ECO:0000256" key="2">
    <source>
        <dbReference type="ARBA" id="ARBA00022695"/>
    </source>
</evidence>
<name>A0ABY6ZQU8_9BACL</name>
<dbReference type="Proteomes" id="UP001164761">
    <property type="component" value="Chromosome"/>
</dbReference>
<protein>
    <submittedName>
        <fullName evidence="4">2-C-methyl-D-erythritol 4-phosphate cytidylyltransferase</fullName>
    </submittedName>
</protein>
<dbReference type="RefSeq" id="WP_268008364.1">
    <property type="nucleotide sequence ID" value="NZ_CP104067.1"/>
</dbReference>
<accession>A0ABY6ZQU8</accession>
<dbReference type="SUPFAM" id="SSF53448">
    <property type="entry name" value="Nucleotide-diphospho-sugar transferases"/>
    <property type="match status" value="1"/>
</dbReference>
<dbReference type="Pfam" id="PF01128">
    <property type="entry name" value="IspD"/>
    <property type="match status" value="1"/>
</dbReference>
<proteinExistence type="predicted"/>
<evidence type="ECO:0000256" key="1">
    <source>
        <dbReference type="ARBA" id="ARBA00022679"/>
    </source>
</evidence>
<dbReference type="InterPro" id="IPR050088">
    <property type="entry name" value="IspD/TarI_cytidylyltransf_bact"/>
</dbReference>
<evidence type="ECO:0000256" key="3">
    <source>
        <dbReference type="ARBA" id="ARBA00023229"/>
    </source>
</evidence>
<keyword evidence="5" id="KW-1185">Reference proteome</keyword>
<dbReference type="Gene3D" id="3.90.550.10">
    <property type="entry name" value="Spore Coat Polysaccharide Biosynthesis Protein SpsA, Chain A"/>
    <property type="match status" value="1"/>
</dbReference>
<evidence type="ECO:0000313" key="4">
    <source>
        <dbReference type="EMBL" id="WAH44474.1"/>
    </source>
</evidence>
<keyword evidence="3" id="KW-0414">Isoprene biosynthesis</keyword>
<evidence type="ECO:0000313" key="5">
    <source>
        <dbReference type="Proteomes" id="UP001164761"/>
    </source>
</evidence>
<sequence length="236" mass="25607">MLFAIVVAAGRGLRMGFKKQFFSLAGQPMWTRSVQAMLAGGAEQVVVVASAEDIDAMSDSLPMFRWADRCVLVVGGDTRHQSVVAGMRHIYETVTSLAVDSRDVLVGVHDAARPFVSAQDVSRTYACARAEGVAILGTGCKDTVKWCDGAYVDHTVPREQLFLAQTPQVIRGDILYPAYLADGSPQSPTDDSALMESLGYRVACVESTHYNGKVTTPADLDYARWLASKLWGEVKL</sequence>
<keyword evidence="2 4" id="KW-0548">Nucleotidyltransferase</keyword>